<dbReference type="AlphaFoldDB" id="A0A7W6JXI1"/>
<dbReference type="InterPro" id="IPR036291">
    <property type="entry name" value="NAD(P)-bd_dom_sf"/>
</dbReference>
<dbReference type="GO" id="GO:0016853">
    <property type="term" value="F:isomerase activity"/>
    <property type="evidence" value="ECO:0007669"/>
    <property type="project" value="UniProtKB-KW"/>
</dbReference>
<keyword evidence="10" id="KW-0413">Isomerase</keyword>
<dbReference type="Gene3D" id="1.10.1040.50">
    <property type="match status" value="1"/>
</dbReference>
<dbReference type="RefSeq" id="WP_221263014.1">
    <property type="nucleotide sequence ID" value="NZ_JACIEH010000006.1"/>
</dbReference>
<dbReference type="Pfam" id="PF00378">
    <property type="entry name" value="ECH_1"/>
    <property type="match status" value="1"/>
</dbReference>
<organism evidence="17 18">
    <name type="scientific">Sphingomonas kyeonggiensis</name>
    <dbReference type="NCBI Taxonomy" id="1268553"/>
    <lineage>
        <taxon>Bacteria</taxon>
        <taxon>Pseudomonadati</taxon>
        <taxon>Pseudomonadota</taxon>
        <taxon>Alphaproteobacteria</taxon>
        <taxon>Sphingomonadales</taxon>
        <taxon>Sphingomonadaceae</taxon>
        <taxon>Sphingomonas</taxon>
    </lineage>
</organism>
<comment type="subcellular location">
    <subcellularLocation>
        <location evidence="1">Peroxisome</location>
    </subcellularLocation>
</comment>
<evidence type="ECO:0000256" key="13">
    <source>
        <dbReference type="ARBA" id="ARBA00049556"/>
    </source>
</evidence>
<comment type="caution">
    <text evidence="17">The sequence shown here is derived from an EMBL/GenBank/DDBJ whole genome shotgun (WGS) entry which is preliminary data.</text>
</comment>
<accession>A0A7W6JXI1</accession>
<evidence type="ECO:0000256" key="11">
    <source>
        <dbReference type="ARBA" id="ARBA00023239"/>
    </source>
</evidence>
<dbReference type="InterPro" id="IPR029045">
    <property type="entry name" value="ClpP/crotonase-like_dom_sf"/>
</dbReference>
<dbReference type="Proteomes" id="UP000557392">
    <property type="component" value="Unassembled WGS sequence"/>
</dbReference>
<evidence type="ECO:0000256" key="8">
    <source>
        <dbReference type="ARBA" id="ARBA00023098"/>
    </source>
</evidence>
<evidence type="ECO:0000259" key="15">
    <source>
        <dbReference type="Pfam" id="PF00725"/>
    </source>
</evidence>
<evidence type="ECO:0000256" key="3">
    <source>
        <dbReference type="ARBA" id="ARBA00008750"/>
    </source>
</evidence>
<dbReference type="GO" id="GO:0004300">
    <property type="term" value="F:enoyl-CoA hydratase activity"/>
    <property type="evidence" value="ECO:0007669"/>
    <property type="project" value="UniProtKB-ARBA"/>
</dbReference>
<evidence type="ECO:0000256" key="1">
    <source>
        <dbReference type="ARBA" id="ARBA00004275"/>
    </source>
</evidence>
<dbReference type="SUPFAM" id="SSF52096">
    <property type="entry name" value="ClpP/crotonase"/>
    <property type="match status" value="1"/>
</dbReference>
<keyword evidence="5" id="KW-0442">Lipid degradation</keyword>
<proteinExistence type="inferred from homology"/>
<dbReference type="GO" id="GO:0006635">
    <property type="term" value="P:fatty acid beta-oxidation"/>
    <property type="evidence" value="ECO:0007669"/>
    <property type="project" value="UniProtKB-UniPathway"/>
</dbReference>
<keyword evidence="18" id="KW-1185">Reference proteome</keyword>
<comment type="pathway">
    <text evidence="2">Lipid metabolism; fatty acid beta-oxidation.</text>
</comment>
<dbReference type="InterPro" id="IPR001753">
    <property type="entry name" value="Enoyl-CoA_hydra/iso"/>
</dbReference>
<keyword evidence="9" id="KW-0576">Peroxisome</keyword>
<dbReference type="InterPro" id="IPR008927">
    <property type="entry name" value="6-PGluconate_DH-like_C_sf"/>
</dbReference>
<dbReference type="InterPro" id="IPR006108">
    <property type="entry name" value="3HC_DH_C"/>
</dbReference>
<evidence type="ECO:0000256" key="9">
    <source>
        <dbReference type="ARBA" id="ARBA00023140"/>
    </source>
</evidence>
<dbReference type="Pfam" id="PF00725">
    <property type="entry name" value="3HCDH"/>
    <property type="match status" value="2"/>
</dbReference>
<feature type="domain" description="3-hydroxyacyl-CoA dehydrogenase NAD binding" evidence="16">
    <location>
        <begin position="298"/>
        <end position="472"/>
    </location>
</feature>
<evidence type="ECO:0000256" key="4">
    <source>
        <dbReference type="ARBA" id="ARBA00022832"/>
    </source>
</evidence>
<keyword evidence="8" id="KW-0443">Lipid metabolism</keyword>
<evidence type="ECO:0000256" key="2">
    <source>
        <dbReference type="ARBA" id="ARBA00005005"/>
    </source>
</evidence>
<protein>
    <submittedName>
        <fullName evidence="17">3-hydroxyacyl-CoA dehydrogenase</fullName>
        <ecNumber evidence="17">1.1.1.35</ecNumber>
    </submittedName>
</protein>
<dbReference type="GO" id="GO:0003857">
    <property type="term" value="F:(3S)-3-hydroxyacyl-CoA dehydrogenase (NAD+) activity"/>
    <property type="evidence" value="ECO:0007669"/>
    <property type="project" value="UniProtKB-EC"/>
</dbReference>
<dbReference type="InterPro" id="IPR006176">
    <property type="entry name" value="3-OHacyl-CoA_DH_NAD-bd"/>
</dbReference>
<dbReference type="GO" id="GO:0070403">
    <property type="term" value="F:NAD+ binding"/>
    <property type="evidence" value="ECO:0007669"/>
    <property type="project" value="InterPro"/>
</dbReference>
<reference evidence="17 18" key="1">
    <citation type="submission" date="2020-08" db="EMBL/GenBank/DDBJ databases">
        <title>Genomic Encyclopedia of Type Strains, Phase IV (KMG-IV): sequencing the most valuable type-strain genomes for metagenomic binning, comparative biology and taxonomic classification.</title>
        <authorList>
            <person name="Goeker M."/>
        </authorList>
    </citation>
    <scope>NUCLEOTIDE SEQUENCE [LARGE SCALE GENOMIC DNA]</scope>
    <source>
        <strain evidence="17 18">DSM 101806</strain>
    </source>
</reference>
<evidence type="ECO:0000256" key="12">
    <source>
        <dbReference type="ARBA" id="ARBA00023268"/>
    </source>
</evidence>
<comment type="similarity">
    <text evidence="14">Belongs to the enoyl-CoA hydratase/isomerase family.</text>
</comment>
<dbReference type="UniPathway" id="UPA00659"/>
<sequence length="695" mass="74025">MQINSVAELDVADGIATLTLDSAPVNALSAAVRDGLDQGFRAAIADETVQGIVLICAGRTFIAGADISEFDKAPTGAPLHDVLALIEGSPKPVVAAIHGTALGGGLETALVCDYRVATPSAKLGLPEVALGLLPGAGGTQRLPRVVGAEAALEMMAIGKPVRAKDALAMGLVDAITSEDALHADAVAFLKTKLDAPRTRIRDRTDKIAGQDPALFDAFRAKHARAFKGFRAPENIIKAVEAAVTLPFDQGMKREAELFWELFRSRESAAQRYFFFAERQTAKVPDLAADLPEIPVKRVGVIGAGTMGGGIAMNFLNVGLPVTIVEQAQDALDRGVATIRRNYQGSVDKGRMSAEQFEQRMALLTPSLDFEVLGEVDLIIEAVFEKLSLKQEIFARLDKVAKADAILATNTSFLDVDAIAAATGRPESVVGMHFFSPANVMKLLEVVRGAETDPQVVAAAMAIGRRIGKVAVLSRVCDGFIANRMMAPRMAAAQALILEGPLPWEVDRVMLDYGFPMGPFAMLDLVGLDVIGWDAATSSSSSVVEVLCEMGRWGQKKGGGYYDYDDKRRAAPSPIAEQLIRDFAAKTGVTQRAFSDEEIVARLLYPVVNEGARILEEGVAIRASDVDVALVYGYGWPVFTGGPLFWADGVGLAKIADALEEMGHAPSPLLRALAEQGKPLHQYRSAAPAARVIEVA</sequence>
<dbReference type="PANTHER" id="PTHR23309">
    <property type="entry name" value="3-HYDROXYACYL-COA DEHYROGENASE"/>
    <property type="match status" value="1"/>
</dbReference>
<dbReference type="Gene3D" id="3.90.226.10">
    <property type="entry name" value="2-enoyl-CoA Hydratase, Chain A, domain 1"/>
    <property type="match status" value="1"/>
</dbReference>
<dbReference type="InterPro" id="IPR018376">
    <property type="entry name" value="Enoyl-CoA_hyd/isom_CS"/>
</dbReference>
<evidence type="ECO:0000256" key="14">
    <source>
        <dbReference type="RuleBase" id="RU003707"/>
    </source>
</evidence>
<evidence type="ECO:0000256" key="10">
    <source>
        <dbReference type="ARBA" id="ARBA00023235"/>
    </source>
</evidence>
<keyword evidence="7" id="KW-0520">NAD</keyword>
<keyword evidence="12" id="KW-0511">Multifunctional enzyme</keyword>
<dbReference type="SUPFAM" id="SSF51735">
    <property type="entry name" value="NAD(P)-binding Rossmann-fold domains"/>
    <property type="match status" value="1"/>
</dbReference>
<dbReference type="SUPFAM" id="SSF48179">
    <property type="entry name" value="6-phosphogluconate dehydrogenase C-terminal domain-like"/>
    <property type="match status" value="2"/>
</dbReference>
<comment type="catalytic activity">
    <reaction evidence="13">
        <text>a (3S)-3-hydroxyacyl-CoA + NAD(+) = a 3-oxoacyl-CoA + NADH + H(+)</text>
        <dbReference type="Rhea" id="RHEA:22432"/>
        <dbReference type="ChEBI" id="CHEBI:15378"/>
        <dbReference type="ChEBI" id="CHEBI:57318"/>
        <dbReference type="ChEBI" id="CHEBI:57540"/>
        <dbReference type="ChEBI" id="CHEBI:57945"/>
        <dbReference type="ChEBI" id="CHEBI:90726"/>
        <dbReference type="EC" id="1.1.1.35"/>
    </reaction>
</comment>
<dbReference type="EMBL" id="JACIEH010000006">
    <property type="protein sequence ID" value="MBB4101352.1"/>
    <property type="molecule type" value="Genomic_DNA"/>
</dbReference>
<evidence type="ECO:0000313" key="18">
    <source>
        <dbReference type="Proteomes" id="UP000557392"/>
    </source>
</evidence>
<name>A0A7W6JXI1_9SPHN</name>
<dbReference type="Gene3D" id="3.40.50.720">
    <property type="entry name" value="NAD(P)-binding Rossmann-like Domain"/>
    <property type="match status" value="1"/>
</dbReference>
<evidence type="ECO:0000256" key="7">
    <source>
        <dbReference type="ARBA" id="ARBA00023027"/>
    </source>
</evidence>
<evidence type="ECO:0000259" key="16">
    <source>
        <dbReference type="Pfam" id="PF02737"/>
    </source>
</evidence>
<dbReference type="FunFam" id="3.40.50.720:FF:000009">
    <property type="entry name" value="Fatty oxidation complex, alpha subunit"/>
    <property type="match status" value="1"/>
</dbReference>
<feature type="domain" description="3-hydroxyacyl-CoA dehydrogenase C-terminal" evidence="15">
    <location>
        <begin position="478"/>
        <end position="563"/>
    </location>
</feature>
<dbReference type="FunFam" id="1.10.1040.50:FF:000006">
    <property type="entry name" value="Peroxisomal bifunctional enzyme"/>
    <property type="match status" value="1"/>
</dbReference>
<comment type="similarity">
    <text evidence="3">In the N-terminal section; belongs to the enoyl-CoA hydratase/isomerase family.</text>
</comment>
<evidence type="ECO:0000256" key="6">
    <source>
        <dbReference type="ARBA" id="ARBA00023002"/>
    </source>
</evidence>
<keyword evidence="11" id="KW-0456">Lyase</keyword>
<gene>
    <name evidence="17" type="ORF">GGR46_004944</name>
</gene>
<dbReference type="CDD" id="cd06558">
    <property type="entry name" value="crotonase-like"/>
    <property type="match status" value="1"/>
</dbReference>
<feature type="domain" description="3-hydroxyacyl-CoA dehydrogenase C-terminal" evidence="15">
    <location>
        <begin position="598"/>
        <end position="676"/>
    </location>
</feature>
<keyword evidence="6 17" id="KW-0560">Oxidoreductase</keyword>
<keyword evidence="4" id="KW-0276">Fatty acid metabolism</keyword>
<dbReference type="EC" id="1.1.1.35" evidence="17"/>
<evidence type="ECO:0000313" key="17">
    <source>
        <dbReference type="EMBL" id="MBB4101352.1"/>
    </source>
</evidence>
<dbReference type="PROSITE" id="PS00166">
    <property type="entry name" value="ENOYL_COA_HYDRATASE"/>
    <property type="match status" value="1"/>
</dbReference>
<evidence type="ECO:0000256" key="5">
    <source>
        <dbReference type="ARBA" id="ARBA00022963"/>
    </source>
</evidence>
<dbReference type="Pfam" id="PF02737">
    <property type="entry name" value="3HCDH_N"/>
    <property type="match status" value="1"/>
</dbReference>